<dbReference type="PANTHER" id="PTHR48207:SF3">
    <property type="entry name" value="SUCCINATE--HYDROXYMETHYLGLUTARATE COA-TRANSFERASE"/>
    <property type="match status" value="1"/>
</dbReference>
<evidence type="ECO:0000313" key="2">
    <source>
        <dbReference type="EMBL" id="EDP12529.1"/>
    </source>
</evidence>
<sequence length="369" mass="41238">MALKPLDGIRIVEMGTTEAEGIAALLLSDYGAEVIRLEFPKEEKEENSQDYRVCDRGKMRVRFRPDEPDDRKWLEKLLTRVDAVVTSVPDIRMSQWNLDVDTLCSRNPGMVYTSVTGYGQTGPYGNGRLYDEATIQAESGFMSITGPEHGDPVRSGSDFATFAAGANACIGTLMALIDAQRTGRGRRVDVSMMDSVLYGLENQFSVYLKSEHIPERLGNHYALSAPVGDFTCRDGKKIMISVATGAQWENFADVMGHPEWLENPDYRNVGARLKNHHMLEKEVSTAFAEYTSGEWMKRLQTQKCIYGRINDFKEVARHEQVQARHMFIEITAPDGTKMTVPSNPLVMDGEKNAGTVVNDTMMCHDCAVD</sequence>
<dbReference type="AlphaFoldDB" id="A8S5Q5"/>
<dbReference type="Pfam" id="PF02515">
    <property type="entry name" value="CoA_transf_3"/>
    <property type="match status" value="1"/>
</dbReference>
<dbReference type="Proteomes" id="UP000005396">
    <property type="component" value="Unassembled WGS sequence"/>
</dbReference>
<dbReference type="InterPro" id="IPR003673">
    <property type="entry name" value="CoA-Trfase_fam_III"/>
</dbReference>
<dbReference type="InterPro" id="IPR023606">
    <property type="entry name" value="CoA-Trfase_III_dom_1_sf"/>
</dbReference>
<name>A8S5Q5_ENTBW</name>
<dbReference type="GO" id="GO:0008410">
    <property type="term" value="F:CoA-transferase activity"/>
    <property type="evidence" value="ECO:0007669"/>
    <property type="project" value="TreeGrafter"/>
</dbReference>
<reference evidence="2 3" key="1">
    <citation type="submission" date="2007-08" db="EMBL/GenBank/DDBJ databases">
        <authorList>
            <person name="Fulton L."/>
            <person name="Clifton S."/>
            <person name="Fulton B."/>
            <person name="Xu J."/>
            <person name="Minx P."/>
            <person name="Pepin K.H."/>
            <person name="Johnson M."/>
            <person name="Thiruvilangam P."/>
            <person name="Bhonagiri V."/>
            <person name="Nash W.E."/>
            <person name="Mardis E.R."/>
            <person name="Wilson R.K."/>
        </authorList>
    </citation>
    <scope>NUCLEOTIDE SEQUENCE [LARGE SCALE GENOMIC DNA]</scope>
    <source>
        <strain evidence="3">ATCC BAA-613 / DSM 15670 / CCUG 46953 / JCM 12243 / WAL 16351</strain>
    </source>
</reference>
<dbReference type="eggNOG" id="COG1804">
    <property type="taxonomic scope" value="Bacteria"/>
</dbReference>
<evidence type="ECO:0000313" key="3">
    <source>
        <dbReference type="Proteomes" id="UP000005396"/>
    </source>
</evidence>
<evidence type="ECO:0008006" key="4">
    <source>
        <dbReference type="Google" id="ProtNLM"/>
    </source>
</evidence>
<dbReference type="Gene3D" id="3.40.50.10540">
    <property type="entry name" value="Crotonobetainyl-coa:carnitine coa-transferase, domain 1"/>
    <property type="match status" value="1"/>
</dbReference>
<dbReference type="RefSeq" id="WP_002568790.1">
    <property type="nucleotide sequence ID" value="NZ_DS480725.1"/>
</dbReference>
<protein>
    <recommendedName>
        <fullName evidence="4">CoA transferase</fullName>
    </recommendedName>
</protein>
<dbReference type="InterPro" id="IPR050483">
    <property type="entry name" value="CoA-transferase_III_domain"/>
</dbReference>
<reference evidence="2 3" key="2">
    <citation type="submission" date="2007-09" db="EMBL/GenBank/DDBJ databases">
        <title>Draft genome sequence of Clostridium bolteae (ATCC BAA-613).</title>
        <authorList>
            <person name="Sudarsanam P."/>
            <person name="Ley R."/>
            <person name="Guruge J."/>
            <person name="Turnbaugh P.J."/>
            <person name="Mahowald M."/>
            <person name="Liep D."/>
            <person name="Gordon J."/>
        </authorList>
    </citation>
    <scope>NUCLEOTIDE SEQUENCE [LARGE SCALE GENOMIC DNA]</scope>
    <source>
        <strain evidence="3">ATCC BAA-613 / DSM 15670 / CCUG 46953 / JCM 12243 / WAL 16351</strain>
    </source>
</reference>
<gene>
    <name evidence="2" type="ORF">CLOBOL_07283</name>
</gene>
<dbReference type="Gene3D" id="3.30.1540.10">
    <property type="entry name" value="formyl-coa transferase, domain 3"/>
    <property type="match status" value="1"/>
</dbReference>
<dbReference type="HOGENOM" id="CLU_033975_0_2_9"/>
<dbReference type="InterPro" id="IPR044855">
    <property type="entry name" value="CoA-Trfase_III_dom3_sf"/>
</dbReference>
<proteinExistence type="predicted"/>
<dbReference type="EMBL" id="ABCC02000076">
    <property type="protein sequence ID" value="EDP12529.1"/>
    <property type="molecule type" value="Genomic_DNA"/>
</dbReference>
<dbReference type="SUPFAM" id="SSF89796">
    <property type="entry name" value="CoA-transferase family III (CaiB/BaiF)"/>
    <property type="match status" value="1"/>
</dbReference>
<dbReference type="PaxDb" id="411902-CLOBOL_07283"/>
<keyword evidence="1" id="KW-0808">Transferase</keyword>
<organism evidence="2 3">
    <name type="scientific">Enterocloster bolteae (strain ATCC BAA-613 / DSM 15670 / CCUG 46953 / JCM 12243 / WAL 16351)</name>
    <name type="common">Clostridium bolteae</name>
    <dbReference type="NCBI Taxonomy" id="411902"/>
    <lineage>
        <taxon>Bacteria</taxon>
        <taxon>Bacillati</taxon>
        <taxon>Bacillota</taxon>
        <taxon>Clostridia</taxon>
        <taxon>Lachnospirales</taxon>
        <taxon>Lachnospiraceae</taxon>
        <taxon>Enterocloster</taxon>
    </lineage>
</organism>
<accession>A8S5Q5</accession>
<comment type="caution">
    <text evidence="2">The sequence shown here is derived from an EMBL/GenBank/DDBJ whole genome shotgun (WGS) entry which is preliminary data.</text>
</comment>
<dbReference type="PANTHER" id="PTHR48207">
    <property type="entry name" value="SUCCINATE--HYDROXYMETHYLGLUTARATE COA-TRANSFERASE"/>
    <property type="match status" value="1"/>
</dbReference>
<evidence type="ECO:0000256" key="1">
    <source>
        <dbReference type="ARBA" id="ARBA00022679"/>
    </source>
</evidence>